<reference evidence="4" key="1">
    <citation type="journal article" date="2015" name="Genome Announc.">
        <title>Draft whole-genome sequence of the biocontrol agent Trichoderma harzianum T6776.</title>
        <authorList>
            <person name="Baroncelli R."/>
            <person name="Piaggeschi G."/>
            <person name="Fiorini L."/>
            <person name="Bertolini E."/>
            <person name="Zapparata A."/>
            <person name="Pe M.E."/>
            <person name="Sarrocco S."/>
            <person name="Vannacci G."/>
        </authorList>
    </citation>
    <scope>NUCLEOTIDE SEQUENCE [LARGE SCALE GENOMIC DNA]</scope>
    <source>
        <strain evidence="4">T6776</strain>
    </source>
</reference>
<name>A0A0F9XRR1_TRIHA</name>
<dbReference type="Pfam" id="PF00004">
    <property type="entry name" value="AAA"/>
    <property type="match status" value="1"/>
</dbReference>
<dbReference type="PANTHER" id="PTHR33112:SF13">
    <property type="entry name" value="HETEROKARYON INCOMPATIBILITY DOMAIN-CONTAINING PROTEIN"/>
    <property type="match status" value="1"/>
</dbReference>
<feature type="domain" description="ATPase AAA-type core" evidence="1">
    <location>
        <begin position="723"/>
        <end position="819"/>
    </location>
</feature>
<dbReference type="Proteomes" id="UP000034112">
    <property type="component" value="Unassembled WGS sequence"/>
</dbReference>
<dbReference type="CDD" id="cd19481">
    <property type="entry name" value="RecA-like_protease"/>
    <property type="match status" value="1"/>
</dbReference>
<dbReference type="InterPro" id="IPR027417">
    <property type="entry name" value="P-loop_NTPase"/>
</dbReference>
<dbReference type="InterPro" id="IPR003959">
    <property type="entry name" value="ATPase_AAA_core"/>
</dbReference>
<dbReference type="EMBL" id="JOKZ01000132">
    <property type="protein sequence ID" value="KKP02893.1"/>
    <property type="molecule type" value="Genomic_DNA"/>
</dbReference>
<evidence type="ECO:0000259" key="1">
    <source>
        <dbReference type="Pfam" id="PF00004"/>
    </source>
</evidence>
<evidence type="ECO:0000259" key="2">
    <source>
        <dbReference type="Pfam" id="PF06985"/>
    </source>
</evidence>
<evidence type="ECO:0000313" key="4">
    <source>
        <dbReference type="Proteomes" id="UP000034112"/>
    </source>
</evidence>
<proteinExistence type="predicted"/>
<dbReference type="GO" id="GO:0016887">
    <property type="term" value="F:ATP hydrolysis activity"/>
    <property type="evidence" value="ECO:0007669"/>
    <property type="project" value="InterPro"/>
</dbReference>
<dbReference type="OrthoDB" id="4588820at2759"/>
<protein>
    <recommendedName>
        <fullName evidence="5">AAA+ ATPase domain-containing protein</fullName>
    </recommendedName>
</protein>
<evidence type="ECO:0000313" key="3">
    <source>
        <dbReference type="EMBL" id="KKP02893.1"/>
    </source>
</evidence>
<dbReference type="PANTHER" id="PTHR33112">
    <property type="entry name" value="DOMAIN PROTEIN, PUTATIVE-RELATED"/>
    <property type="match status" value="1"/>
</dbReference>
<gene>
    <name evidence="3" type="ORF">THAR02_05015</name>
</gene>
<evidence type="ECO:0008006" key="5">
    <source>
        <dbReference type="Google" id="ProtNLM"/>
    </source>
</evidence>
<accession>A0A0F9XRR1</accession>
<dbReference type="AlphaFoldDB" id="A0A0F9XRR1"/>
<feature type="domain" description="Heterokaryon incompatibility" evidence="2">
    <location>
        <begin position="47"/>
        <end position="200"/>
    </location>
</feature>
<sequence>MEECDNDHLCHSSELSPLPDRVLSLKASTEGNITVRLTEPDKALGKYATLSHRWSLDHNFITTIENIGDRKEGITWEELPKTFQDAIQFCLELNISYLWVDALCIVQDDPMDWELQSAKMADIYHQSCLTLAATWSNSNSSGCFPSQADEYAEHSLEVINPAQDHFSLKVRRKLPHWATNPTAMPTRDNPLLSRAWVFQERVLSPRVLHFCLREMIWECCEHTICECGGLSNSLNLKSLFAIASQLKISNDQPESESESSNREDAVQSVISQVNERQSIGRLDPDFDEVNDQLDTQEQRLRASREDTLKIYNLQTKEVLVPVKQWHGLVEHYSKLKLTKQTDRLPALSGLAHRMAPFLGDYYAGLWKSSLFFDLAWAADKPSSHLNRSQEYIGPSWSWVSVNAGVRYLNAEDIWLSSEQTHIRNMDHSWQKPSYRQPIIRSIQVKAKGKNYYGEVSSATLVLSGLLRSATLVVNPAFLSPRDMTTFELEIGLSEASSCNVPSVRLPFSADYLPNERIVREPGALYLFALFPRPIKALPYYPFKLKVDEDKSIENVLIERGKRFRSLCTAKEGSQLFEYSGQTIFGKTGFSGLGDDDDGETRSRTMRLEFDHLVKSRRGPMESPGVKSSYEDEQYMICPPRVLGYVLEEKLWAQLQTTLVKDIPFDSKQDAWHNRLHLDDDGEKKELLFNLVLSHISETNQAKRTRDALEVDDIIPGKGKGLVILVYGPPGVGKMSTAETIALSTRKPLFSISVADVGTKAWHVESNLSSIFSLATTWQAILLIHEADIFLESRGRGGISTDRNALVSVFLRVLDLKPKQMKNIFSGFLDPLDDKGLIDNYKEIKEWLNDDVYDIGFDGRQIRDIVTASLGLARAEQKYNGGNGKLKKSHLKAIANNSRSFKTDFTVQYDRYINSQERLIR</sequence>
<comment type="caution">
    <text evidence="3">The sequence shown here is derived from an EMBL/GenBank/DDBJ whole genome shotgun (WGS) entry which is preliminary data.</text>
</comment>
<dbReference type="SUPFAM" id="SSF52540">
    <property type="entry name" value="P-loop containing nucleoside triphosphate hydrolases"/>
    <property type="match status" value="1"/>
</dbReference>
<dbReference type="InterPro" id="IPR010730">
    <property type="entry name" value="HET"/>
</dbReference>
<dbReference type="Gene3D" id="3.40.50.300">
    <property type="entry name" value="P-loop containing nucleotide triphosphate hydrolases"/>
    <property type="match status" value="1"/>
</dbReference>
<dbReference type="Pfam" id="PF06985">
    <property type="entry name" value="HET"/>
    <property type="match status" value="1"/>
</dbReference>
<organism evidence="3 4">
    <name type="scientific">Trichoderma harzianum</name>
    <name type="common">Hypocrea lixii</name>
    <dbReference type="NCBI Taxonomy" id="5544"/>
    <lineage>
        <taxon>Eukaryota</taxon>
        <taxon>Fungi</taxon>
        <taxon>Dikarya</taxon>
        <taxon>Ascomycota</taxon>
        <taxon>Pezizomycotina</taxon>
        <taxon>Sordariomycetes</taxon>
        <taxon>Hypocreomycetidae</taxon>
        <taxon>Hypocreales</taxon>
        <taxon>Hypocreaceae</taxon>
        <taxon>Trichoderma</taxon>
    </lineage>
</organism>
<dbReference type="GO" id="GO:0005524">
    <property type="term" value="F:ATP binding"/>
    <property type="evidence" value="ECO:0007669"/>
    <property type="project" value="InterPro"/>
</dbReference>